<accession>X1DST8</accession>
<organism evidence="1">
    <name type="scientific">marine sediment metagenome</name>
    <dbReference type="NCBI Taxonomy" id="412755"/>
    <lineage>
        <taxon>unclassified sequences</taxon>
        <taxon>metagenomes</taxon>
        <taxon>ecological metagenomes</taxon>
    </lineage>
</organism>
<dbReference type="AlphaFoldDB" id="X1DST8"/>
<proteinExistence type="predicted"/>
<reference evidence="1" key="1">
    <citation type="journal article" date="2014" name="Front. Microbiol.">
        <title>High frequency of phylogenetically diverse reductive dehalogenase-homologous genes in deep subseafloor sedimentary metagenomes.</title>
        <authorList>
            <person name="Kawai M."/>
            <person name="Futagami T."/>
            <person name="Toyoda A."/>
            <person name="Takaki Y."/>
            <person name="Nishi S."/>
            <person name="Hori S."/>
            <person name="Arai W."/>
            <person name="Tsubouchi T."/>
            <person name="Morono Y."/>
            <person name="Uchiyama I."/>
            <person name="Ito T."/>
            <person name="Fujiyama A."/>
            <person name="Inagaki F."/>
            <person name="Takami H."/>
        </authorList>
    </citation>
    <scope>NUCLEOTIDE SEQUENCE</scope>
    <source>
        <strain evidence="1">Expedition CK06-06</strain>
    </source>
</reference>
<name>X1DST8_9ZZZZ</name>
<protein>
    <submittedName>
        <fullName evidence="1">Uncharacterized protein</fullName>
    </submittedName>
</protein>
<comment type="caution">
    <text evidence="1">The sequence shown here is derived from an EMBL/GenBank/DDBJ whole genome shotgun (WGS) entry which is preliminary data.</text>
</comment>
<gene>
    <name evidence="1" type="ORF">S01H4_57546</name>
</gene>
<dbReference type="EMBL" id="BART01033500">
    <property type="protein sequence ID" value="GAH08019.1"/>
    <property type="molecule type" value="Genomic_DNA"/>
</dbReference>
<evidence type="ECO:0000313" key="1">
    <source>
        <dbReference type="EMBL" id="GAH08019.1"/>
    </source>
</evidence>
<sequence>MATIEVEKSTKERLIRLGGASSLDETIRSLMKQAKELAEYKAESQYIFDSLPRA</sequence>